<comment type="subcellular location">
    <subcellularLocation>
        <location evidence="1">Cell membrane</location>
        <topology evidence="1">Multi-pass membrane protein</topology>
    </subcellularLocation>
</comment>
<comment type="function">
    <text evidence="1">Involved in the import of queuosine (Q) precursors, required for Q precursor salvage.</text>
</comment>
<reference evidence="2 3" key="1">
    <citation type="submission" date="2017-09" db="EMBL/GenBank/DDBJ databases">
        <title>Depth-based differentiation of microbial function through sediment-hosted aquifers and enrichment of novel symbionts in the deep terrestrial subsurface.</title>
        <authorList>
            <person name="Probst A.J."/>
            <person name="Ladd B."/>
            <person name="Jarett J.K."/>
            <person name="Geller-Mcgrath D.E."/>
            <person name="Sieber C.M."/>
            <person name="Emerson J.B."/>
            <person name="Anantharaman K."/>
            <person name="Thomas B.C."/>
            <person name="Malmstrom R."/>
            <person name="Stieglmeier M."/>
            <person name="Klingl A."/>
            <person name="Woyke T."/>
            <person name="Ryan C.M."/>
            <person name="Banfield J.F."/>
        </authorList>
    </citation>
    <scope>NUCLEOTIDE SEQUENCE [LARGE SCALE GENOMIC DNA]</scope>
    <source>
        <strain evidence="2">CG_4_10_14_0_8_um_filter_42_10</strain>
    </source>
</reference>
<dbReference type="Proteomes" id="UP000230779">
    <property type="component" value="Unassembled WGS sequence"/>
</dbReference>
<dbReference type="InterPro" id="IPR003744">
    <property type="entry name" value="YhhQ"/>
</dbReference>
<sequence length="218" mass="24587">MIPIPEHSFKKLIIALALYLTSLFAANTLGLKIMPFLFHSHLSVAVFSFPVVFLMTDVIGEIYGKRTAKFFVLAGFISTALFIAYSFISLSMPWSSDGAWAKEGYNQIFGISVRMAIASLVAFLVAEYQDVFSFFFFRQKLGTKLFWLRSLLSNLWSQLLDSVIFMVIAFAGVYSTSTLVSIIISWWLYKVIMGALYTPLSYVGLWLLKDRGKGNSSR</sequence>
<keyword evidence="1" id="KW-0472">Membrane</keyword>
<name>A0A2M7RJ73_9BACT</name>
<dbReference type="GO" id="GO:0022857">
    <property type="term" value="F:transmembrane transporter activity"/>
    <property type="evidence" value="ECO:0007669"/>
    <property type="project" value="UniProtKB-UniRule"/>
</dbReference>
<dbReference type="Pfam" id="PF02592">
    <property type="entry name" value="Vut_1"/>
    <property type="match status" value="1"/>
</dbReference>
<feature type="transmembrane region" description="Helical" evidence="1">
    <location>
        <begin position="108"/>
        <end position="126"/>
    </location>
</feature>
<feature type="transmembrane region" description="Helical" evidence="1">
    <location>
        <begin position="186"/>
        <end position="208"/>
    </location>
</feature>
<organism evidence="2 3">
    <name type="scientific">Candidatus Kerfeldbacteria bacterium CG_4_10_14_0_8_um_filter_42_10</name>
    <dbReference type="NCBI Taxonomy" id="2014248"/>
    <lineage>
        <taxon>Bacteria</taxon>
        <taxon>Candidatus Kerfeldiibacteriota</taxon>
    </lineage>
</organism>
<evidence type="ECO:0000313" key="3">
    <source>
        <dbReference type="Proteomes" id="UP000230779"/>
    </source>
</evidence>
<proteinExistence type="inferred from homology"/>
<comment type="similarity">
    <text evidence="1">Belongs to the vitamin uptake transporter (VUT/ECF) (TC 2.A.88) family. Q precursor transporter subfamily.</text>
</comment>
<evidence type="ECO:0000313" key="2">
    <source>
        <dbReference type="EMBL" id="PIY96813.1"/>
    </source>
</evidence>
<comment type="caution">
    <text evidence="2">The sequence shown here is derived from an EMBL/GenBank/DDBJ whole genome shotgun (WGS) entry which is preliminary data.</text>
</comment>
<dbReference type="PANTHER" id="PTHR34300">
    <property type="entry name" value="QUEUOSINE PRECURSOR TRANSPORTER-RELATED"/>
    <property type="match status" value="1"/>
</dbReference>
<keyword evidence="1" id="KW-0813">Transport</keyword>
<gene>
    <name evidence="2" type="ORF">COY66_02700</name>
</gene>
<dbReference type="PANTHER" id="PTHR34300:SF2">
    <property type="entry name" value="QUEUOSINE PRECURSOR TRANSPORTER-RELATED"/>
    <property type="match status" value="1"/>
</dbReference>
<keyword evidence="1" id="KW-1133">Transmembrane helix</keyword>
<dbReference type="GO" id="GO:0005886">
    <property type="term" value="C:plasma membrane"/>
    <property type="evidence" value="ECO:0007669"/>
    <property type="project" value="UniProtKB-SubCell"/>
</dbReference>
<keyword evidence="1" id="KW-1003">Cell membrane</keyword>
<dbReference type="EMBL" id="PFMD01000027">
    <property type="protein sequence ID" value="PIY96813.1"/>
    <property type="molecule type" value="Genomic_DNA"/>
</dbReference>
<accession>A0A2M7RJ73</accession>
<feature type="transmembrane region" description="Helical" evidence="1">
    <location>
        <begin position="36"/>
        <end position="58"/>
    </location>
</feature>
<dbReference type="HAMAP" id="MF_02088">
    <property type="entry name" value="Q_prec_transport"/>
    <property type="match status" value="1"/>
</dbReference>
<dbReference type="AlphaFoldDB" id="A0A2M7RJ73"/>
<feature type="transmembrane region" description="Helical" evidence="1">
    <location>
        <begin position="70"/>
        <end position="88"/>
    </location>
</feature>
<evidence type="ECO:0000256" key="1">
    <source>
        <dbReference type="HAMAP-Rule" id="MF_02088"/>
    </source>
</evidence>
<protein>
    <recommendedName>
        <fullName evidence="1">Probable queuosine precursor transporter</fullName>
        <shortName evidence="1">Q precursor transporter</shortName>
    </recommendedName>
</protein>
<feature type="transmembrane region" description="Helical" evidence="1">
    <location>
        <begin position="12"/>
        <end position="30"/>
    </location>
</feature>
<keyword evidence="1" id="KW-0812">Transmembrane</keyword>
<dbReference type="NCBIfam" id="TIGR00697">
    <property type="entry name" value="queuosine precursor transporter"/>
    <property type="match status" value="1"/>
</dbReference>